<dbReference type="Proteomes" id="UP000324800">
    <property type="component" value="Unassembled WGS sequence"/>
</dbReference>
<proteinExistence type="predicted"/>
<name>A0A5J4V9J2_9EUKA</name>
<accession>A0A5J4V9J2</accession>
<gene>
    <name evidence="1" type="ORF">EZS28_025353</name>
</gene>
<sequence length="152" mass="17375">MELWTVEQNNGDQIRISIQIMDQFKVLMIQNGAVFAYGQLDDFQGWSNVPYNGFIELTDTAKMKPVFLDELRGALSGAEGTFGIFGSFHIVKNCRDAKAFLTNEGIVLACAVLNLMYQSSSFQITRFDNLSSRFWKGIKDQISWNYGQKWDY</sequence>
<dbReference type="EMBL" id="SNRW01008697">
    <property type="protein sequence ID" value="KAA6379120.1"/>
    <property type="molecule type" value="Genomic_DNA"/>
</dbReference>
<comment type="caution">
    <text evidence="1">The sequence shown here is derived from an EMBL/GenBank/DDBJ whole genome shotgun (WGS) entry which is preliminary data.</text>
</comment>
<evidence type="ECO:0000313" key="1">
    <source>
        <dbReference type="EMBL" id="KAA6379120.1"/>
    </source>
</evidence>
<dbReference type="AlphaFoldDB" id="A0A5J4V9J2"/>
<reference evidence="1 2" key="1">
    <citation type="submission" date="2019-03" db="EMBL/GenBank/DDBJ databases">
        <title>Single cell metagenomics reveals metabolic interactions within the superorganism composed of flagellate Streblomastix strix and complex community of Bacteroidetes bacteria on its surface.</title>
        <authorList>
            <person name="Treitli S.C."/>
            <person name="Kolisko M."/>
            <person name="Husnik F."/>
            <person name="Keeling P."/>
            <person name="Hampl V."/>
        </authorList>
    </citation>
    <scope>NUCLEOTIDE SEQUENCE [LARGE SCALE GENOMIC DNA]</scope>
    <source>
        <strain evidence="1">ST1C</strain>
    </source>
</reference>
<organism evidence="1 2">
    <name type="scientific">Streblomastix strix</name>
    <dbReference type="NCBI Taxonomy" id="222440"/>
    <lineage>
        <taxon>Eukaryota</taxon>
        <taxon>Metamonada</taxon>
        <taxon>Preaxostyla</taxon>
        <taxon>Oxymonadida</taxon>
        <taxon>Streblomastigidae</taxon>
        <taxon>Streblomastix</taxon>
    </lineage>
</organism>
<protein>
    <submittedName>
        <fullName evidence="1">Uncharacterized protein</fullName>
    </submittedName>
</protein>
<evidence type="ECO:0000313" key="2">
    <source>
        <dbReference type="Proteomes" id="UP000324800"/>
    </source>
</evidence>